<feature type="compositionally biased region" description="Low complexity" evidence="1">
    <location>
        <begin position="776"/>
        <end position="785"/>
    </location>
</feature>
<dbReference type="RefSeq" id="WP_136125671.1">
    <property type="nucleotide sequence ID" value="NZ_QXNG01000062.1"/>
</dbReference>
<evidence type="ECO:0000259" key="3">
    <source>
        <dbReference type="Pfam" id="PF18819"/>
    </source>
</evidence>
<feature type="region of interest" description="Disordered" evidence="1">
    <location>
        <begin position="1518"/>
        <end position="1562"/>
    </location>
</feature>
<protein>
    <recommendedName>
        <fullName evidence="6">Phage MuF C-terminal domain-containing protein</fullName>
    </recommendedName>
</protein>
<evidence type="ECO:0000313" key="4">
    <source>
        <dbReference type="EMBL" id="THA14867.1"/>
    </source>
</evidence>
<proteinExistence type="predicted"/>
<dbReference type="Proteomes" id="UP000310576">
    <property type="component" value="Unassembled WGS sequence"/>
</dbReference>
<feature type="domain" description="Phage-Barnase-EndoU-ColicinE5/D-RelE-like nuclease" evidence="2">
    <location>
        <begin position="590"/>
        <end position="701"/>
    </location>
</feature>
<feature type="compositionally biased region" description="Basic and acidic residues" evidence="1">
    <location>
        <begin position="701"/>
        <end position="718"/>
    </location>
</feature>
<dbReference type="InterPro" id="IPR041131">
    <property type="entry name" value="MuF_C"/>
</dbReference>
<accession>A0A4S2QFC3</accession>
<feature type="region of interest" description="Disordered" evidence="1">
    <location>
        <begin position="701"/>
        <end position="785"/>
    </location>
</feature>
<feature type="region of interest" description="Disordered" evidence="1">
    <location>
        <begin position="461"/>
        <end position="490"/>
    </location>
</feature>
<feature type="compositionally biased region" description="Polar residues" evidence="1">
    <location>
        <begin position="743"/>
        <end position="762"/>
    </location>
</feature>
<feature type="domain" description="Phage MuF C-terminal" evidence="3">
    <location>
        <begin position="1068"/>
        <end position="1172"/>
    </location>
</feature>
<dbReference type="Pfam" id="PF18809">
    <property type="entry name" value="PBECR1"/>
    <property type="match status" value="2"/>
</dbReference>
<evidence type="ECO:0008006" key="6">
    <source>
        <dbReference type="Google" id="ProtNLM"/>
    </source>
</evidence>
<feature type="domain" description="Phage-Barnase-EndoU-ColicinE5/D-RelE-like nuclease" evidence="2">
    <location>
        <begin position="1355"/>
        <end position="1464"/>
    </location>
</feature>
<dbReference type="InterPro" id="IPR041092">
    <property type="entry name" value="PBECR1"/>
</dbReference>
<organism evidence="4 5">
    <name type="scientific">Rodentibacter pneumotropicus</name>
    <dbReference type="NCBI Taxonomy" id="758"/>
    <lineage>
        <taxon>Bacteria</taxon>
        <taxon>Pseudomonadati</taxon>
        <taxon>Pseudomonadota</taxon>
        <taxon>Gammaproteobacteria</taxon>
        <taxon>Pasteurellales</taxon>
        <taxon>Pasteurellaceae</taxon>
        <taxon>Rodentibacter</taxon>
    </lineage>
</organism>
<sequence length="2016" mass="223428">MNEEQNTNIAQTAPQTIAEWGTHYGNEFHKLSPQNVSAKDYYQAFKKYGSGLKQFAQERGLSVEDTNAFFQAYTDSVMKHVDNKTPWYERIGDQYHRMAAGGDSAMSSIMRSIGDVDNDYGWEAAAKAQRDRISFQSQFNDLYNADLTAARKANGQNGFSAWFGTAKDSVLRGDVSAITNPIVDNAVPVVAAIGANLVGAGLAPVTGGASLATSGALTATAFGAMGAGEYRQDIAESYDEIYKNNPNRLLELPEIQERIAQGMSLEQAYKDARGDFSDNLGGIAAATAVGMAESLLPVAKIGRGATRGVLSTGLKEVVGEVGQELAQQGVNNLGKGYIDGKTSWNDNFGETAAQALIAGGAFAIPSMLDARHNDNRDQKGSNAQTIDNLANNTQSEPQPTQPKSPVNGNVLEKILADHQLDQARRDELYSELKSDIEDGRLQQRLNESDREYADLARATGQLQSESAVENEPVFSDSKAQTIEPEQETTQPVFDEERLEQYHQASNDIVSAYQRGDITEGEVNARYAEIIQRYPEHQQFAQELYRRQQEDQEQQVLYSRSPMKSVEANIARGRERMAQAILDKADVKRGMYHGEFGWVDFVWGDDGLTKPYKRNGEPSGRGIAHIFEARERKDGQSYQQTSQMLVNDIVNTVAKGQVASRTPSRIVLEYKENPSDLGHRAILTKDKGYNGNAWILTGFENDPEKGRKANSKDETKMGYDKLSPTHNTATRSRDDVGALEMPQPMNQSRGATTSDLRTNSPIRSRTEMGAVGTDNVQQSTQQRNDQIQQDQQTLSRLLGEETASHIQVVDRNTEIPSGKDVKKLVAKGVEGWFEISTQKLYLISDNITADETLSRDERLAWVAWHELAHAGVRVKYGDVLTRILAGASGNTVVKVIARKIQQDRGDISYPVAVEEALVEIYAAFETGNWAALENRYKTKIHESYKQGKNSVADHLTQIANYIRKLMNLIFRNPKFTEKMTTADVFNTLAGIKEGINTLADSQQEKSIQDDVRYSLNENSDSDFAKAVDDFIDGNEVKTSISMGTTPTVLKMIGLPDVEVKIQRKTLGKVMRGKHAIEPEILKQLPKQLNDPVGVFQSSPHSSNPDGYVVLTELTEFNEENNRDEPVIVALHLDQTGEVQLIEVASAYGKNHQGLQNILNKDKVYYWNKAKGSQLANVHWLQLPLKLRSEANLSANNIKTETDLSQYQSESDREYADLARAYLEQTGQLQSESAVENEPVFSDSKAQTIEPEQETTQPVFDEERLEQYHQASNDIVSAYQRGDITEGEVNARYAEIIQRYPEHQQFAQELYRSQQEDQEQQVLYSRSPMKSVEANIARGRERMAQAILDKADVKRGMYHGEFGWVDFVWGDDGLTKPFNKKGEPVGKGIAHIIEARMRKDGMSYAQAARMLIDNIVEAIAKGKVGKVWSSPNGKDLSVQIDHNGYRVALAKRKGSNSWIITGFKLHQTGVNGVGGDTSATTHVKPTLTRQNVGAVDVFEGANRKGYDKSIPTITSSTLTRADKGASNVASDSGQFANSRGLSNDTALELGRPTSTSQRNDTHAHSLRGRGVVAENGGNLANSAQVVNQIAQDQQTLSRLLGEKTASHIQVVDRNTVQLPKGKTIESLKNVEGWYDRSTQKAYIYSDGITEAFGLTRGERLAWVAWHELAHAGVRVKYGDVLTRILAGASENTVVKVIARKIQRDRGDISYPVAVEEALVEIYAAFETGNWTVLENRYKTKIHESYKQGKNSVADHLTQIANYIRKLMNLIFRNPKFTEKMTTADVFNTLAGIKEGINTLADSQQEKSIQDDVRYSLNENADSDFAKAVDTVSQGGQPSKQYIPMGTTPNVLKMFGIADVNVTIHRDVLNKVMGDKHNVAAETLKQLPQQINDPVAVMRSAPQATQNGYVILTELVEENVLTGENEPLISALHLKSTKDGLEVLNIASVYGKNLRGMQNMLNYDLLYWHKEKGSQFIESFGLQLPSKVDSKTMSQSGGNIKTETDLSQYQSENAEEILR</sequence>
<gene>
    <name evidence="4" type="ORF">D3M76_06620</name>
</gene>
<comment type="caution">
    <text evidence="4">The sequence shown here is derived from an EMBL/GenBank/DDBJ whole genome shotgun (WGS) entry which is preliminary data.</text>
</comment>
<reference evidence="4 5" key="1">
    <citation type="journal article" date="2019" name="Vet. Microbiol.">
        <title>Development of multi locus sequence typing (MLST) of Rodentibacter pneumotropicus.</title>
        <authorList>
            <person name="Adhikary S."/>
            <person name="Bisgaard M."/>
            <person name="Boot R."/>
            <person name="Benga L."/>
            <person name="Nicklas W."/>
            <person name="Christensen H."/>
        </authorList>
    </citation>
    <scope>NUCLEOTIDE SEQUENCE [LARGE SCALE GENOMIC DNA]</scope>
    <source>
        <strain evidence="4 5">1596_07</strain>
    </source>
</reference>
<dbReference type="EMBL" id="QXNG01000062">
    <property type="protein sequence ID" value="THA14867.1"/>
    <property type="molecule type" value="Genomic_DNA"/>
</dbReference>
<evidence type="ECO:0000256" key="1">
    <source>
        <dbReference type="SAM" id="MobiDB-lite"/>
    </source>
</evidence>
<evidence type="ECO:0000259" key="2">
    <source>
        <dbReference type="Pfam" id="PF18809"/>
    </source>
</evidence>
<evidence type="ECO:0000313" key="5">
    <source>
        <dbReference type="Proteomes" id="UP000310576"/>
    </source>
</evidence>
<feature type="domain" description="Phage MuF C-terminal" evidence="3">
    <location>
        <begin position="1868"/>
        <end position="1972"/>
    </location>
</feature>
<feature type="compositionally biased region" description="Polar residues" evidence="1">
    <location>
        <begin position="1525"/>
        <end position="1543"/>
    </location>
</feature>
<feature type="region of interest" description="Disordered" evidence="1">
    <location>
        <begin position="1988"/>
        <end position="2016"/>
    </location>
</feature>
<feature type="compositionally biased region" description="Polar residues" evidence="1">
    <location>
        <begin position="1988"/>
        <end position="2009"/>
    </location>
</feature>
<dbReference type="Pfam" id="PF18819">
    <property type="entry name" value="MuF_C"/>
    <property type="match status" value="2"/>
</dbReference>
<name>A0A4S2QFC3_9PAST</name>